<dbReference type="GO" id="GO:0051321">
    <property type="term" value="P:meiotic cell cycle"/>
    <property type="evidence" value="ECO:0007669"/>
    <property type="project" value="TreeGrafter"/>
</dbReference>
<dbReference type="GO" id="GO:0061496">
    <property type="term" value="C:half bridge of mitotic spindle pole body"/>
    <property type="evidence" value="ECO:0007669"/>
    <property type="project" value="EnsemblFungi"/>
</dbReference>
<dbReference type="OrthoDB" id="5860513at2759"/>
<dbReference type="Proteomes" id="UP000053447">
    <property type="component" value="Unassembled WGS sequence"/>
</dbReference>
<feature type="domain" description="Gamma tubulin complex component C-terminal" evidence="6">
    <location>
        <begin position="483"/>
        <end position="816"/>
    </location>
</feature>
<dbReference type="InterPro" id="IPR041470">
    <property type="entry name" value="GCP_N"/>
</dbReference>
<dbReference type="Pfam" id="PF17681">
    <property type="entry name" value="GCP_N_terminal"/>
    <property type="match status" value="1"/>
</dbReference>
<sequence length="823" mass="94195">MSNTRKANALYRLVSNYVVKQPDNPQSSEKFENTLLLCEKILDASFYASKSYDIVIVSDAIKKKLLRENSTPENAIRFINLLSRLQTQDILEKKAEILQFLYSLSDLAYMPTKIESVKSSFSHMNYYEDTADSDVFFSAISSGFTSALDVSKSKNFTPKSLLLKAPLVISQNYDISESLLLKDICFILQGISSASVIFSGNGSAVISSKFPPTIASLLSYIVEPGLLYKQLSIVISSSQDIKNTNGLIKQSFFSYLDQELSAYLSLVSALEVEIRKDLLLSDDHSEKRSVTLKRIIIWTREASMGLRLMTLMVENCKNLKGGQLINCILEFSSHGDPFVHEFAEKLIESLTKPFYNMLKKWIYDGELLDPFQEFFVVDKGIDTKLKLENSINIVWEGKYALDLNMLPNFISESLAKKVFLIGKSLNFIRYGCGDDEWVQKHSKDSMKDLIYDDIDLLERSIDAAYLTTSSRLIGLMSTRFSFFDHLYALKKYLLLGQGDFIAFLMESLSSSLDKPANMLYRHNLTATLESAIRESNAQFDSPDVIKRLDARMLERSHGEIGWDIFTLEYKVDSPVDVIVTPYCSRQYLKVFNFLWRLKRVEFALSNSWKKSTTGEREILRAMKGPVYKQWQLARCTNAEMIHFVCQLQYYILFEVIESSWDVFYSSISKSDCTLDTLIEAHAQYTTNITHKGLLGSGKVRKDDSLLSQLHEILKVILFFKETLDHFYGYSLTEYIQQCQAFKIKAKTIKSDIEVSDYSKTESLDVKTDNPEFIIGKLNSLAKEFRALVIILLGDLAYQSDSEMRFLGVRLNYNEHYHTSKRTY</sequence>
<evidence type="ECO:0000256" key="2">
    <source>
        <dbReference type="ARBA" id="ARBA00010337"/>
    </source>
</evidence>
<comment type="caution">
    <text evidence="8">The sequence shown here is derived from an EMBL/GenBank/DDBJ whole genome shotgun (WGS) entry which is preliminary data.</text>
</comment>
<name>A0A0W4ZK55_PNEJ7</name>
<comment type="similarity">
    <text evidence="2">Belongs to the TUBGCP family.</text>
</comment>
<proteinExistence type="inferred from homology"/>
<dbReference type="Gene3D" id="1.20.120.1900">
    <property type="entry name" value="Gamma-tubulin complex, C-terminal domain"/>
    <property type="match status" value="1"/>
</dbReference>
<dbReference type="PANTHER" id="PTHR19302">
    <property type="entry name" value="GAMMA TUBULIN COMPLEX PROTEIN"/>
    <property type="match status" value="1"/>
</dbReference>
<dbReference type="GO" id="GO:0043015">
    <property type="term" value="F:gamma-tubulin binding"/>
    <property type="evidence" value="ECO:0007669"/>
    <property type="project" value="InterPro"/>
</dbReference>
<reference evidence="9" key="1">
    <citation type="journal article" date="2016" name="Nat. Commun.">
        <title>Genome analysis of three Pneumocystis species reveals adaptation mechanisms to life exclusively in mammalian hosts.</title>
        <authorList>
            <person name="Ma L."/>
            <person name="Chen Z."/>
            <person name="Huang D.W."/>
            <person name="Kutty G."/>
            <person name="Ishihara M."/>
            <person name="Wang H."/>
            <person name="Abouelleil A."/>
            <person name="Bishop L."/>
            <person name="Davey E."/>
            <person name="Deng R."/>
            <person name="Deng X."/>
            <person name="Fan L."/>
            <person name="Fantoni G."/>
            <person name="Fitzgerald M."/>
            <person name="Gogineni E."/>
            <person name="Goldberg J.M."/>
            <person name="Handley G."/>
            <person name="Hu X."/>
            <person name="Huber C."/>
            <person name="Jiao X."/>
            <person name="Jones K."/>
            <person name="Levin J.Z."/>
            <person name="Liu Y."/>
            <person name="Macdonald P."/>
            <person name="Melnikov A."/>
            <person name="Raley C."/>
            <person name="Sassi M."/>
            <person name="Sherman B.T."/>
            <person name="Song X."/>
            <person name="Sykes S."/>
            <person name="Tran B."/>
            <person name="Walsh L."/>
            <person name="Xia Y."/>
            <person name="Yang J."/>
            <person name="Young S."/>
            <person name="Zeng Q."/>
            <person name="Zheng X."/>
            <person name="Stephens R."/>
            <person name="Nusbaum C."/>
            <person name="Birren B.W."/>
            <person name="Azadi P."/>
            <person name="Lempicki R.A."/>
            <person name="Cuomo C.A."/>
            <person name="Kovacs J.A."/>
        </authorList>
    </citation>
    <scope>NUCLEOTIDE SEQUENCE [LARGE SCALE GENOMIC DNA]</scope>
    <source>
        <strain evidence="9">RU7</strain>
    </source>
</reference>
<feature type="domain" description="Gamma tubulin complex component protein N-terminal" evidence="7">
    <location>
        <begin position="181"/>
        <end position="476"/>
    </location>
</feature>
<dbReference type="GO" id="GO:0000923">
    <property type="term" value="C:equatorial microtubule organizing center"/>
    <property type="evidence" value="ECO:0007669"/>
    <property type="project" value="EnsemblFungi"/>
</dbReference>
<dbReference type="PANTHER" id="PTHR19302:SF14">
    <property type="entry name" value="GAMMA-TUBULIN COMPLEX COMPONENT 3"/>
    <property type="match status" value="1"/>
</dbReference>
<dbReference type="InterPro" id="IPR007259">
    <property type="entry name" value="GCP"/>
</dbReference>
<dbReference type="GeneID" id="28941116"/>
<keyword evidence="3" id="KW-0963">Cytoplasm</keyword>
<evidence type="ECO:0000256" key="1">
    <source>
        <dbReference type="ARBA" id="ARBA00004245"/>
    </source>
</evidence>
<dbReference type="InterPro" id="IPR042241">
    <property type="entry name" value="GCP_C_sf"/>
</dbReference>
<dbReference type="GO" id="GO:0031122">
    <property type="term" value="P:cytoplasmic microtubule organization"/>
    <property type="evidence" value="ECO:0007669"/>
    <property type="project" value="EnsemblFungi"/>
</dbReference>
<evidence type="ECO:0000259" key="6">
    <source>
        <dbReference type="Pfam" id="PF04130"/>
    </source>
</evidence>
<dbReference type="GO" id="GO:0061497">
    <property type="term" value="C:inner plaque of mitotic spindle pole body"/>
    <property type="evidence" value="ECO:0007669"/>
    <property type="project" value="EnsemblFungi"/>
</dbReference>
<dbReference type="EMBL" id="LFWA01000011">
    <property type="protein sequence ID" value="KTW28748.1"/>
    <property type="molecule type" value="Genomic_DNA"/>
</dbReference>
<evidence type="ECO:0000256" key="5">
    <source>
        <dbReference type="ARBA" id="ARBA00023212"/>
    </source>
</evidence>
<protein>
    <submittedName>
        <fullName evidence="8">Uncharacterized protein</fullName>
    </submittedName>
</protein>
<gene>
    <name evidence="8" type="ORF">T551_02598</name>
</gene>
<dbReference type="Pfam" id="PF04130">
    <property type="entry name" value="GCP_C_terminal"/>
    <property type="match status" value="1"/>
</dbReference>
<dbReference type="GO" id="GO:0000931">
    <property type="term" value="C:gamma-tubulin ring complex"/>
    <property type="evidence" value="ECO:0007669"/>
    <property type="project" value="EnsemblFungi"/>
</dbReference>
<dbReference type="GO" id="GO:0008275">
    <property type="term" value="C:gamma-tubulin small complex"/>
    <property type="evidence" value="ECO:0007669"/>
    <property type="project" value="EnsemblFungi"/>
</dbReference>
<evidence type="ECO:0000256" key="4">
    <source>
        <dbReference type="ARBA" id="ARBA00022701"/>
    </source>
</evidence>
<evidence type="ECO:0000259" key="7">
    <source>
        <dbReference type="Pfam" id="PF17681"/>
    </source>
</evidence>
<comment type="subcellular location">
    <subcellularLocation>
        <location evidence="1">Cytoplasm</location>
        <location evidence="1">Cytoskeleton</location>
    </subcellularLocation>
</comment>
<evidence type="ECO:0000256" key="3">
    <source>
        <dbReference type="ARBA" id="ARBA00022490"/>
    </source>
</evidence>
<keyword evidence="4" id="KW-0493">Microtubule</keyword>
<dbReference type="GO" id="GO:0090307">
    <property type="term" value="P:mitotic spindle assembly"/>
    <property type="evidence" value="ECO:0007669"/>
    <property type="project" value="EnsemblFungi"/>
</dbReference>
<evidence type="ECO:0000313" key="9">
    <source>
        <dbReference type="Proteomes" id="UP000053447"/>
    </source>
</evidence>
<keyword evidence="9" id="KW-1185">Reference proteome</keyword>
<dbReference type="GO" id="GO:0051011">
    <property type="term" value="F:microtubule minus-end binding"/>
    <property type="evidence" value="ECO:0007669"/>
    <property type="project" value="TreeGrafter"/>
</dbReference>
<dbReference type="InterPro" id="IPR040457">
    <property type="entry name" value="GCP_C"/>
</dbReference>
<organism evidence="8 9">
    <name type="scientific">Pneumocystis jirovecii (strain RU7)</name>
    <name type="common">Human pneumocystis pneumonia agent</name>
    <dbReference type="NCBI Taxonomy" id="1408657"/>
    <lineage>
        <taxon>Eukaryota</taxon>
        <taxon>Fungi</taxon>
        <taxon>Dikarya</taxon>
        <taxon>Ascomycota</taxon>
        <taxon>Taphrinomycotina</taxon>
        <taxon>Pneumocystomycetes</taxon>
        <taxon>Pneumocystaceae</taxon>
        <taxon>Pneumocystis</taxon>
    </lineage>
</organism>
<accession>A0A0W4ZK55</accession>
<dbReference type="GO" id="GO:0005874">
    <property type="term" value="C:microtubule"/>
    <property type="evidence" value="ECO:0007669"/>
    <property type="project" value="UniProtKB-KW"/>
</dbReference>
<dbReference type="GO" id="GO:0071957">
    <property type="term" value="C:old mitotic spindle pole body"/>
    <property type="evidence" value="ECO:0007669"/>
    <property type="project" value="EnsemblFungi"/>
</dbReference>
<dbReference type="RefSeq" id="XP_018229083.1">
    <property type="nucleotide sequence ID" value="XM_018374861.1"/>
</dbReference>
<dbReference type="eggNOG" id="KOG2000">
    <property type="taxonomic scope" value="Eukaryota"/>
</dbReference>
<dbReference type="GO" id="GO:0007020">
    <property type="term" value="P:microtubule nucleation"/>
    <property type="evidence" value="ECO:0007669"/>
    <property type="project" value="InterPro"/>
</dbReference>
<dbReference type="GO" id="GO:0000922">
    <property type="term" value="C:spindle pole"/>
    <property type="evidence" value="ECO:0007669"/>
    <property type="project" value="InterPro"/>
</dbReference>
<dbReference type="STRING" id="1408657.A0A0W4ZK55"/>
<dbReference type="VEuPathDB" id="FungiDB:T551_02598"/>
<dbReference type="AlphaFoldDB" id="A0A0W4ZK55"/>
<evidence type="ECO:0000313" key="8">
    <source>
        <dbReference type="EMBL" id="KTW28748.1"/>
    </source>
</evidence>
<keyword evidence="5" id="KW-0206">Cytoskeleton</keyword>